<dbReference type="InterPro" id="IPR036770">
    <property type="entry name" value="Ankyrin_rpt-contain_sf"/>
</dbReference>
<evidence type="ECO:0000256" key="3">
    <source>
        <dbReference type="PROSITE-ProRule" id="PRU00023"/>
    </source>
</evidence>
<dbReference type="AlphaFoldDB" id="A0A8S3PWH0"/>
<reference evidence="4" key="1">
    <citation type="submission" date="2021-03" db="EMBL/GenBank/DDBJ databases">
        <authorList>
            <person name="Bekaert M."/>
        </authorList>
    </citation>
    <scope>NUCLEOTIDE SEQUENCE</scope>
</reference>
<protein>
    <submittedName>
        <fullName evidence="4">KIDINS220</fullName>
    </submittedName>
</protein>
<evidence type="ECO:0000313" key="4">
    <source>
        <dbReference type="EMBL" id="CAG2187343.1"/>
    </source>
</evidence>
<name>A0A8S3PWH0_MYTED</name>
<dbReference type="PROSITE" id="PS50297">
    <property type="entry name" value="ANK_REP_REGION"/>
    <property type="match status" value="3"/>
</dbReference>
<organism evidence="4 5">
    <name type="scientific">Mytilus edulis</name>
    <name type="common">Blue mussel</name>
    <dbReference type="NCBI Taxonomy" id="6550"/>
    <lineage>
        <taxon>Eukaryota</taxon>
        <taxon>Metazoa</taxon>
        <taxon>Spiralia</taxon>
        <taxon>Lophotrochozoa</taxon>
        <taxon>Mollusca</taxon>
        <taxon>Bivalvia</taxon>
        <taxon>Autobranchia</taxon>
        <taxon>Pteriomorphia</taxon>
        <taxon>Mytilida</taxon>
        <taxon>Mytiloidea</taxon>
        <taxon>Mytilidae</taxon>
        <taxon>Mytilinae</taxon>
        <taxon>Mytilus</taxon>
    </lineage>
</organism>
<dbReference type="InterPro" id="IPR002110">
    <property type="entry name" value="Ankyrin_rpt"/>
</dbReference>
<dbReference type="OrthoDB" id="70519at2759"/>
<gene>
    <name evidence="4" type="ORF">MEDL_2823</name>
</gene>
<keyword evidence="5" id="KW-1185">Reference proteome</keyword>
<evidence type="ECO:0000256" key="1">
    <source>
        <dbReference type="ARBA" id="ARBA00022737"/>
    </source>
</evidence>
<sequence>MEVWNKKLITAASNGDIEALKLCLQNGADIDYQDNITDCTPAVKNTQLQVTSEQNRLYTSSREDTTASYFRTDCTPAVDGWTALMMAAEWGHLEICRLLIDRGCKIDITETGRGETALMFAACGGHLEICSLLIDTGCKIDITDNDGETALHYAAEKGYLQITRCLVEQGGASPLIKTHQEGVDWVYRFREGGLSLDIQIYEVLDGRYRYRRVLMGYTDMGRCGWGIQI</sequence>
<evidence type="ECO:0000313" key="5">
    <source>
        <dbReference type="Proteomes" id="UP000683360"/>
    </source>
</evidence>
<dbReference type="Gene3D" id="1.25.40.20">
    <property type="entry name" value="Ankyrin repeat-containing domain"/>
    <property type="match status" value="1"/>
</dbReference>
<dbReference type="Pfam" id="PF13637">
    <property type="entry name" value="Ank_4"/>
    <property type="match status" value="1"/>
</dbReference>
<dbReference type="EMBL" id="CAJPWZ010000164">
    <property type="protein sequence ID" value="CAG2187343.1"/>
    <property type="molecule type" value="Genomic_DNA"/>
</dbReference>
<dbReference type="SMART" id="SM00248">
    <property type="entry name" value="ANK"/>
    <property type="match status" value="4"/>
</dbReference>
<dbReference type="PANTHER" id="PTHR24171">
    <property type="entry name" value="ANKYRIN REPEAT DOMAIN-CONTAINING PROTEIN 39-RELATED"/>
    <property type="match status" value="1"/>
</dbReference>
<accession>A0A8S3PWH0</accession>
<dbReference type="PROSITE" id="PS50088">
    <property type="entry name" value="ANK_REPEAT"/>
    <property type="match status" value="4"/>
</dbReference>
<evidence type="ECO:0000256" key="2">
    <source>
        <dbReference type="ARBA" id="ARBA00023043"/>
    </source>
</evidence>
<proteinExistence type="predicted"/>
<keyword evidence="2 3" id="KW-0040">ANK repeat</keyword>
<dbReference type="Pfam" id="PF12796">
    <property type="entry name" value="Ank_2"/>
    <property type="match status" value="1"/>
</dbReference>
<feature type="repeat" description="ANK" evidence="3">
    <location>
        <begin position="79"/>
        <end position="111"/>
    </location>
</feature>
<feature type="repeat" description="ANK" evidence="3">
    <location>
        <begin position="113"/>
        <end position="145"/>
    </location>
</feature>
<dbReference type="SUPFAM" id="SSF48403">
    <property type="entry name" value="Ankyrin repeat"/>
    <property type="match status" value="1"/>
</dbReference>
<dbReference type="Proteomes" id="UP000683360">
    <property type="component" value="Unassembled WGS sequence"/>
</dbReference>
<comment type="caution">
    <text evidence="4">The sequence shown here is derived from an EMBL/GenBank/DDBJ whole genome shotgun (WGS) entry which is preliminary data.</text>
</comment>
<feature type="repeat" description="ANK" evidence="3">
    <location>
        <begin position="146"/>
        <end position="170"/>
    </location>
</feature>
<keyword evidence="1" id="KW-0677">Repeat</keyword>
<feature type="repeat" description="ANK" evidence="3">
    <location>
        <begin position="8"/>
        <end position="35"/>
    </location>
</feature>